<sequence>MYDAVACVVAVVVVVVFAMLRVKLARSGGGGGGGGGGVRLPPGPWRLPVIGSLHHVVGDRLLHRAMARIARRLGDAPLVYLQLGVLGCRVGMRKMGSVEPTIGQPNRVAKFGQPDSLAIRSRGCWSTFFG</sequence>
<accession>A0A0D9YNF2</accession>
<organism evidence="1">
    <name type="scientific">Oryza glumipatula</name>
    <dbReference type="NCBI Taxonomy" id="40148"/>
    <lineage>
        <taxon>Eukaryota</taxon>
        <taxon>Viridiplantae</taxon>
        <taxon>Streptophyta</taxon>
        <taxon>Embryophyta</taxon>
        <taxon>Tracheophyta</taxon>
        <taxon>Spermatophyta</taxon>
        <taxon>Magnoliopsida</taxon>
        <taxon>Liliopsida</taxon>
        <taxon>Poales</taxon>
        <taxon>Poaceae</taxon>
        <taxon>BOP clade</taxon>
        <taxon>Oryzoideae</taxon>
        <taxon>Oryzeae</taxon>
        <taxon>Oryzinae</taxon>
        <taxon>Oryza</taxon>
    </lineage>
</organism>
<dbReference type="SUPFAM" id="SSF48264">
    <property type="entry name" value="Cytochrome P450"/>
    <property type="match status" value="1"/>
</dbReference>
<evidence type="ECO:0000313" key="2">
    <source>
        <dbReference type="Proteomes" id="UP000026961"/>
    </source>
</evidence>
<reference evidence="1" key="2">
    <citation type="submission" date="2018-05" db="EMBL/GenBank/DDBJ databases">
        <title>OgluRS3 (Oryza glumaepatula Reference Sequence Version 3).</title>
        <authorList>
            <person name="Zhang J."/>
            <person name="Kudrna D."/>
            <person name="Lee S."/>
            <person name="Talag J."/>
            <person name="Welchert J."/>
            <person name="Wing R.A."/>
        </authorList>
    </citation>
    <scope>NUCLEOTIDE SEQUENCE [LARGE SCALE GENOMIC DNA]</scope>
</reference>
<keyword evidence="2" id="KW-1185">Reference proteome</keyword>
<dbReference type="GO" id="GO:0020037">
    <property type="term" value="F:heme binding"/>
    <property type="evidence" value="ECO:0007669"/>
    <property type="project" value="InterPro"/>
</dbReference>
<dbReference type="STRING" id="40148.A0A0D9YNF2"/>
<dbReference type="Proteomes" id="UP000026961">
    <property type="component" value="Chromosome 2"/>
</dbReference>
<dbReference type="GO" id="GO:0005506">
    <property type="term" value="F:iron ion binding"/>
    <property type="evidence" value="ECO:0007669"/>
    <property type="project" value="InterPro"/>
</dbReference>
<evidence type="ECO:0000313" key="1">
    <source>
        <dbReference type="EnsemblPlants" id="OGLUM02G06520.1"/>
    </source>
</evidence>
<dbReference type="InterPro" id="IPR036396">
    <property type="entry name" value="Cyt_P450_sf"/>
</dbReference>
<reference evidence="1" key="1">
    <citation type="submission" date="2015-04" db="UniProtKB">
        <authorList>
            <consortium name="EnsemblPlants"/>
        </authorList>
    </citation>
    <scope>IDENTIFICATION</scope>
</reference>
<dbReference type="PANTHER" id="PTHR47954">
    <property type="entry name" value="OS09G0275400 PROTEIN-RELATED"/>
    <property type="match status" value="1"/>
</dbReference>
<dbReference type="Gramene" id="OGLUM02G06520.1">
    <property type="protein sequence ID" value="OGLUM02G06520.1"/>
    <property type="gene ID" value="OGLUM02G06520"/>
</dbReference>
<dbReference type="HOGENOM" id="CLU_1941374_0_0_1"/>
<dbReference type="AlphaFoldDB" id="A0A0D9YNF2"/>
<protein>
    <submittedName>
        <fullName evidence="1">Uncharacterized protein</fullName>
    </submittedName>
</protein>
<dbReference type="GO" id="GO:0016705">
    <property type="term" value="F:oxidoreductase activity, acting on paired donors, with incorporation or reduction of molecular oxygen"/>
    <property type="evidence" value="ECO:0007669"/>
    <property type="project" value="InterPro"/>
</dbReference>
<dbReference type="EnsemblPlants" id="OGLUM02G06520.1">
    <property type="protein sequence ID" value="OGLUM02G06520.1"/>
    <property type="gene ID" value="OGLUM02G06520"/>
</dbReference>
<name>A0A0D9YNF2_9ORYZ</name>
<dbReference type="GO" id="GO:0004497">
    <property type="term" value="F:monooxygenase activity"/>
    <property type="evidence" value="ECO:0007669"/>
    <property type="project" value="InterPro"/>
</dbReference>
<proteinExistence type="predicted"/>